<reference evidence="2" key="1">
    <citation type="submission" date="2017-09" db="EMBL/GenBank/DDBJ databases">
        <title>Depth-based differentiation of microbial function through sediment-hosted aquifers and enrichment of novel symbionts in the deep terrestrial subsurface.</title>
        <authorList>
            <person name="Probst A.J."/>
            <person name="Ladd B."/>
            <person name="Jarett J.K."/>
            <person name="Geller-Mcgrath D.E."/>
            <person name="Sieber C.M.K."/>
            <person name="Emerson J.B."/>
            <person name="Anantharaman K."/>
            <person name="Thomas B.C."/>
            <person name="Malmstrom R."/>
            <person name="Stieglmeier M."/>
            <person name="Klingl A."/>
            <person name="Woyke T."/>
            <person name="Ryan C.M."/>
            <person name="Banfield J.F."/>
        </authorList>
    </citation>
    <scope>NUCLEOTIDE SEQUENCE [LARGE SCALE GENOMIC DNA]</scope>
</reference>
<evidence type="ECO:0000313" key="1">
    <source>
        <dbReference type="EMBL" id="PJE64563.1"/>
    </source>
</evidence>
<comment type="caution">
    <text evidence="1">The sequence shown here is derived from an EMBL/GenBank/DDBJ whole genome shotgun (WGS) entry which is preliminary data.</text>
</comment>
<evidence type="ECO:0000313" key="2">
    <source>
        <dbReference type="Proteomes" id="UP000229098"/>
    </source>
</evidence>
<protein>
    <submittedName>
        <fullName evidence="1">Uncharacterized protein</fullName>
    </submittedName>
</protein>
<organism evidence="1 2">
    <name type="scientific">Candidatus Ryanbacteria bacterium CG10_big_fil_rev_8_21_14_0_10_43_42</name>
    <dbReference type="NCBI Taxonomy" id="1974864"/>
    <lineage>
        <taxon>Bacteria</taxon>
        <taxon>Candidatus Ryaniibacteriota</taxon>
    </lineage>
</organism>
<dbReference type="Proteomes" id="UP000229098">
    <property type="component" value="Unassembled WGS sequence"/>
</dbReference>
<name>A0A2M8KXF0_9BACT</name>
<dbReference type="EMBL" id="PFEF01000005">
    <property type="protein sequence ID" value="PJE64563.1"/>
    <property type="molecule type" value="Genomic_DNA"/>
</dbReference>
<accession>A0A2M8KXF0</accession>
<dbReference type="AlphaFoldDB" id="A0A2M8KXF0"/>
<gene>
    <name evidence="1" type="ORF">COU90_01850</name>
</gene>
<sequence>MKLKYMENVYMLFSWKDIRVGLVAFLVAAVFFVAISVWATTIGTNIDATGTLGAATSTPWGTLAVEQRADQGELKPVFVVGDSGTSSPAIFVSQKGVVSFGSSTPTATLLNLGDVAIGRNGSTNDVYISGGLGVGNATTTDGNLEVNGRTLTATLAVGTGNGNVVDRMVHGTCTVNPPSLSAGDTGHAACTDATGVTASDRVLTGVEGSAWLDDVVITAASSTAADTINFVFKNTSTTTIRDIASGVHIYYFGTQ</sequence>
<proteinExistence type="predicted"/>